<evidence type="ECO:0000259" key="2">
    <source>
        <dbReference type="Pfam" id="PF00652"/>
    </source>
</evidence>
<name>A0ABN3LW87_9ACTN</name>
<dbReference type="Pfam" id="PF00652">
    <property type="entry name" value="Ricin_B_lectin"/>
    <property type="match status" value="1"/>
</dbReference>
<evidence type="ECO:0000256" key="1">
    <source>
        <dbReference type="SAM" id="SignalP"/>
    </source>
</evidence>
<comment type="caution">
    <text evidence="3">The sequence shown here is derived from an EMBL/GenBank/DDBJ whole genome shotgun (WGS) entry which is preliminary data.</text>
</comment>
<organism evidence="3 4">
    <name type="scientific">Streptomyces graminearus</name>
    <dbReference type="NCBI Taxonomy" id="284030"/>
    <lineage>
        <taxon>Bacteria</taxon>
        <taxon>Bacillati</taxon>
        <taxon>Actinomycetota</taxon>
        <taxon>Actinomycetes</taxon>
        <taxon>Kitasatosporales</taxon>
        <taxon>Streptomycetaceae</taxon>
        <taxon>Streptomyces</taxon>
    </lineage>
</organism>
<feature type="signal peptide" evidence="1">
    <location>
        <begin position="1"/>
        <end position="29"/>
    </location>
</feature>
<feature type="domain" description="Ricin B lectin" evidence="2">
    <location>
        <begin position="36"/>
        <end position="165"/>
    </location>
</feature>
<evidence type="ECO:0000313" key="3">
    <source>
        <dbReference type="EMBL" id="GAA2491266.1"/>
    </source>
</evidence>
<dbReference type="RefSeq" id="WP_086811303.1">
    <property type="nucleotide sequence ID" value="NZ_BAAATL010000020.1"/>
</dbReference>
<gene>
    <name evidence="3" type="ORF">GCM10010422_42510</name>
</gene>
<accession>A0ABN3LW87</accession>
<reference evidence="3 4" key="1">
    <citation type="journal article" date="2019" name="Int. J. Syst. Evol. Microbiol.">
        <title>The Global Catalogue of Microorganisms (GCM) 10K type strain sequencing project: providing services to taxonomists for standard genome sequencing and annotation.</title>
        <authorList>
            <consortium name="The Broad Institute Genomics Platform"/>
            <consortium name="The Broad Institute Genome Sequencing Center for Infectious Disease"/>
            <person name="Wu L."/>
            <person name="Ma J."/>
        </authorList>
    </citation>
    <scope>NUCLEOTIDE SEQUENCE [LARGE SCALE GENOMIC DNA]</scope>
    <source>
        <strain evidence="3 4">JCM 6923</strain>
    </source>
</reference>
<dbReference type="Gene3D" id="2.80.10.50">
    <property type="match status" value="1"/>
</dbReference>
<keyword evidence="1" id="KW-0732">Signal</keyword>
<dbReference type="InterPro" id="IPR035992">
    <property type="entry name" value="Ricin_B-like_lectins"/>
</dbReference>
<proteinExistence type="predicted"/>
<sequence>MSKKRITAILAITAAAPALLLATAGSAAADTQIHWRNAATGGCLVTESTTGAEHVVTTDAPGLVHCFDPIGHLKSDWWDGQGNLENANGAWTEKSYQGECLTAYKQGQVYTEPCSSPVNYYEQWYEKWTGDGFNLVNRQTGQCLDSNSHGEVYTLPCNGGRYQVWK</sequence>
<evidence type="ECO:0000313" key="4">
    <source>
        <dbReference type="Proteomes" id="UP001501721"/>
    </source>
</evidence>
<dbReference type="InterPro" id="IPR000772">
    <property type="entry name" value="Ricin_B_lectin"/>
</dbReference>
<dbReference type="SUPFAM" id="SSF50370">
    <property type="entry name" value="Ricin B-like lectins"/>
    <property type="match status" value="1"/>
</dbReference>
<protein>
    <recommendedName>
        <fullName evidence="2">Ricin B lectin domain-containing protein</fullName>
    </recommendedName>
</protein>
<dbReference type="CDD" id="cd23415">
    <property type="entry name" value="beta-trefoil_Ricin_AH"/>
    <property type="match status" value="1"/>
</dbReference>
<dbReference type="PROSITE" id="PS50231">
    <property type="entry name" value="RICIN_B_LECTIN"/>
    <property type="match status" value="1"/>
</dbReference>
<dbReference type="Proteomes" id="UP001501721">
    <property type="component" value="Unassembled WGS sequence"/>
</dbReference>
<dbReference type="EMBL" id="BAAATL010000020">
    <property type="protein sequence ID" value="GAA2491266.1"/>
    <property type="molecule type" value="Genomic_DNA"/>
</dbReference>
<keyword evidence="4" id="KW-1185">Reference proteome</keyword>
<feature type="chain" id="PRO_5045352877" description="Ricin B lectin domain-containing protein" evidence="1">
    <location>
        <begin position="30"/>
        <end position="166"/>
    </location>
</feature>